<dbReference type="PANTHER" id="PTHR21367:SF1">
    <property type="entry name" value="ARGINYL-TRNA--PROTEIN TRANSFERASE 1"/>
    <property type="match status" value="1"/>
</dbReference>
<dbReference type="FunCoup" id="F7ASH4">
    <property type="interactions" value="788"/>
</dbReference>
<evidence type="ECO:0000313" key="9">
    <source>
        <dbReference type="Proteomes" id="UP000008144"/>
    </source>
</evidence>
<dbReference type="SUPFAM" id="SSF55729">
    <property type="entry name" value="Acyl-CoA N-acyltransferases (Nat)"/>
    <property type="match status" value="1"/>
</dbReference>
<reference evidence="8" key="3">
    <citation type="submission" date="2025-09" db="UniProtKB">
        <authorList>
            <consortium name="Ensembl"/>
        </authorList>
    </citation>
    <scope>IDENTIFICATION</scope>
</reference>
<keyword evidence="3 5" id="KW-0833">Ubl conjugation pathway</keyword>
<dbReference type="OMA" id="SDRMVYS"/>
<feature type="domain" description="N-end rule aminoacyl transferase C-terminal" evidence="7">
    <location>
        <begin position="272"/>
        <end position="409"/>
    </location>
</feature>
<name>F7ASH4_CIOIN</name>
<dbReference type="EC" id="2.3.2.8" evidence="5"/>
<dbReference type="InterPro" id="IPR007471">
    <property type="entry name" value="N-end_Aminoacyl_Trfase_N"/>
</dbReference>
<dbReference type="GO" id="GO:0010498">
    <property type="term" value="P:proteasomal protein catabolic process"/>
    <property type="evidence" value="ECO:0000318"/>
    <property type="project" value="GO_Central"/>
</dbReference>
<dbReference type="GeneTree" id="ENSGT00500000044926"/>
<dbReference type="Ensembl" id="ENSCINT00000001744.3">
    <property type="protein sequence ID" value="ENSCINP00000001744.3"/>
    <property type="gene ID" value="ENSCING00000000962.3"/>
</dbReference>
<sequence>SIVEFFDENDGYKCGYCKSKTSAFSQGMWAHCMNTEDYQALIDRGWRRSGSYCYKPTMHKTCCPQYTIRCDANAFKISKSKKKVAKRMRQFLLNGDKWKLHCDKNNNGETSMSVDEQPDSEHWAPATKFQPTNLLKEPTSSQFTCATQELPKEPNIGKCLYTVYIIYTATFMQCTTLFILTVVGADPSKPPCKKAKQIRLERRKNKLLQQGQHNILPTGKNPKVKCKQQQQAKSLNEFLPHLDSPVDAKHGLEVRLVRSSPPSVEFESSKVESHNLYTKYQTTIHKDKREDCNMKQWMRFLVDSPLNPGTEGPAHGYGSYHNQYWLDGKLVAVGVVDILPSCVSSVYLYYDPDYGFLSFGSYSAISEISFVQRLSITHPNIKYYYLGFYIQSCPKMRYKGAYHPSYLLCPESYEWVPVEKCEAALKEKPYARLNVLNDAVDNDGIVTSLNTVRCLYKHTIILYGKYKMHRNREGNRTAENEDPRVREYAQLVGRSCAERMLLYRS</sequence>
<dbReference type="InterPro" id="IPR030700">
    <property type="entry name" value="N-end_Aminoacyl_Trfase"/>
</dbReference>
<evidence type="ECO:0000256" key="5">
    <source>
        <dbReference type="PIRNR" id="PIRNR037207"/>
    </source>
</evidence>
<feature type="domain" description="N-end aminoacyl transferase N-terminal" evidence="6">
    <location>
        <begin position="12"/>
        <end position="83"/>
    </location>
</feature>
<dbReference type="InterPro" id="IPR017137">
    <property type="entry name" value="Arg-tRNA-P_Trfase_1_euk"/>
</dbReference>
<evidence type="ECO:0000256" key="3">
    <source>
        <dbReference type="ARBA" id="ARBA00022786"/>
    </source>
</evidence>
<reference evidence="9" key="1">
    <citation type="journal article" date="2002" name="Science">
        <title>The draft genome of Ciona intestinalis: insights into chordate and vertebrate origins.</title>
        <authorList>
            <person name="Dehal P."/>
            <person name="Satou Y."/>
            <person name="Campbell R.K."/>
            <person name="Chapman J."/>
            <person name="Degnan B."/>
            <person name="De Tomaso A."/>
            <person name="Davidson B."/>
            <person name="Di Gregorio A."/>
            <person name="Gelpke M."/>
            <person name="Goodstein D.M."/>
            <person name="Harafuji N."/>
            <person name="Hastings K.E."/>
            <person name="Ho I."/>
            <person name="Hotta K."/>
            <person name="Huang W."/>
            <person name="Kawashima T."/>
            <person name="Lemaire P."/>
            <person name="Martinez D."/>
            <person name="Meinertzhagen I.A."/>
            <person name="Necula S."/>
            <person name="Nonaka M."/>
            <person name="Putnam N."/>
            <person name="Rash S."/>
            <person name="Saiga H."/>
            <person name="Satake M."/>
            <person name="Terry A."/>
            <person name="Yamada L."/>
            <person name="Wang H.G."/>
            <person name="Awazu S."/>
            <person name="Azumi K."/>
            <person name="Boore J."/>
            <person name="Branno M."/>
            <person name="Chin-Bow S."/>
            <person name="DeSantis R."/>
            <person name="Doyle S."/>
            <person name="Francino P."/>
            <person name="Keys D.N."/>
            <person name="Haga S."/>
            <person name="Hayashi H."/>
            <person name="Hino K."/>
            <person name="Imai K.S."/>
            <person name="Inaba K."/>
            <person name="Kano S."/>
            <person name="Kobayashi K."/>
            <person name="Kobayashi M."/>
            <person name="Lee B.I."/>
            <person name="Makabe K.W."/>
            <person name="Manohar C."/>
            <person name="Matassi G."/>
            <person name="Medina M."/>
            <person name="Mochizuki Y."/>
            <person name="Mount S."/>
            <person name="Morishita T."/>
            <person name="Miura S."/>
            <person name="Nakayama A."/>
            <person name="Nishizaka S."/>
            <person name="Nomoto H."/>
            <person name="Ohta F."/>
            <person name="Oishi K."/>
            <person name="Rigoutsos I."/>
            <person name="Sano M."/>
            <person name="Sasaki A."/>
            <person name="Sasakura Y."/>
            <person name="Shoguchi E."/>
            <person name="Shin-i T."/>
            <person name="Spagnuolo A."/>
            <person name="Stainier D."/>
            <person name="Suzuki M.M."/>
            <person name="Tassy O."/>
            <person name="Takatori N."/>
            <person name="Tokuoka M."/>
            <person name="Yagi K."/>
            <person name="Yoshizaki F."/>
            <person name="Wada S."/>
            <person name="Zhang C."/>
            <person name="Hyatt P.D."/>
            <person name="Larimer F."/>
            <person name="Detter C."/>
            <person name="Doggett N."/>
            <person name="Glavina T."/>
            <person name="Hawkins T."/>
            <person name="Richardson P."/>
            <person name="Lucas S."/>
            <person name="Kohara Y."/>
            <person name="Levine M."/>
            <person name="Satoh N."/>
            <person name="Rokhsar D.S."/>
        </authorList>
    </citation>
    <scope>NUCLEOTIDE SEQUENCE [LARGE SCALE GENOMIC DNA]</scope>
</reference>
<dbReference type="InterPro" id="IPR007472">
    <property type="entry name" value="N-end_Aminoacyl_Trfase_C"/>
</dbReference>
<evidence type="ECO:0000256" key="1">
    <source>
        <dbReference type="ARBA" id="ARBA00009991"/>
    </source>
</evidence>
<proteinExistence type="inferred from homology"/>
<dbReference type="Pfam" id="PF04376">
    <property type="entry name" value="ATE_N"/>
    <property type="match status" value="1"/>
</dbReference>
<dbReference type="Pfam" id="PF04377">
    <property type="entry name" value="ATE_C"/>
    <property type="match status" value="1"/>
</dbReference>
<dbReference type="STRING" id="7719.ENSCINP00000001744"/>
<dbReference type="HOGENOM" id="CLU_020349_1_1_1"/>
<evidence type="ECO:0000256" key="4">
    <source>
        <dbReference type="ARBA" id="ARBA00023315"/>
    </source>
</evidence>
<evidence type="ECO:0000313" key="8">
    <source>
        <dbReference type="Ensembl" id="ENSCINP00000001744.3"/>
    </source>
</evidence>
<accession>F7ASH4</accession>
<evidence type="ECO:0000259" key="6">
    <source>
        <dbReference type="Pfam" id="PF04376"/>
    </source>
</evidence>
<dbReference type="PANTHER" id="PTHR21367">
    <property type="entry name" value="ARGININE-TRNA-PROTEIN TRANSFERASE 1"/>
    <property type="match status" value="1"/>
</dbReference>
<dbReference type="InterPro" id="IPR016181">
    <property type="entry name" value="Acyl_CoA_acyltransferase"/>
</dbReference>
<protein>
    <recommendedName>
        <fullName evidence="5">Arginyl-tRNA--protein transferase 1</fullName>
        <shortName evidence="5">Arginyltransferase 1</shortName>
        <shortName evidence="5">R-transferase 1</shortName>
        <ecNumber evidence="5">2.3.2.8</ecNumber>
    </recommendedName>
    <alternativeName>
        <fullName evidence="5">Arginine-tRNA--protein transferase 1</fullName>
    </alternativeName>
</protein>
<dbReference type="Proteomes" id="UP000008144">
    <property type="component" value="Unassembled WGS sequence"/>
</dbReference>
<dbReference type="PIRSF" id="PIRSF037207">
    <property type="entry name" value="ATE1_euk"/>
    <property type="match status" value="1"/>
</dbReference>
<dbReference type="GO" id="GO:0004057">
    <property type="term" value="F:arginyl-tRNA--protein transferase activity"/>
    <property type="evidence" value="ECO:0000318"/>
    <property type="project" value="GO_Central"/>
</dbReference>
<dbReference type="InParanoid" id="F7ASH4"/>
<keyword evidence="4 5" id="KW-0012">Acyltransferase</keyword>
<evidence type="ECO:0000259" key="7">
    <source>
        <dbReference type="Pfam" id="PF04377"/>
    </source>
</evidence>
<comment type="catalytic activity">
    <reaction evidence="5">
        <text>an N-terminal L-alpha-aminoacyl-[protein] + L-arginyl-tRNA(Arg) = an N-terminal L-arginyl-L-aminoacyl-[protein] + tRNA(Arg) + H(+)</text>
        <dbReference type="Rhea" id="RHEA:10208"/>
        <dbReference type="Rhea" id="RHEA-COMP:9658"/>
        <dbReference type="Rhea" id="RHEA-COMP:9673"/>
        <dbReference type="Rhea" id="RHEA-COMP:10636"/>
        <dbReference type="Rhea" id="RHEA-COMP:10638"/>
        <dbReference type="ChEBI" id="CHEBI:15378"/>
        <dbReference type="ChEBI" id="CHEBI:78442"/>
        <dbReference type="ChEBI" id="CHEBI:78513"/>
        <dbReference type="ChEBI" id="CHEBI:78597"/>
        <dbReference type="ChEBI" id="CHEBI:83562"/>
        <dbReference type="EC" id="2.3.2.8"/>
    </reaction>
</comment>
<dbReference type="GO" id="GO:0005737">
    <property type="term" value="C:cytoplasm"/>
    <property type="evidence" value="ECO:0000318"/>
    <property type="project" value="GO_Central"/>
</dbReference>
<evidence type="ECO:0000256" key="2">
    <source>
        <dbReference type="ARBA" id="ARBA00022679"/>
    </source>
</evidence>
<comment type="function">
    <text evidence="5">Involved in the post-translational conjugation of arginine to the N-terminal aspartate or glutamate of a protein. This arginylation is required for degradation of the protein via the ubiquitin pathway.</text>
</comment>
<keyword evidence="9" id="KW-1185">Reference proteome</keyword>
<dbReference type="AlphaFoldDB" id="F7ASH4"/>
<keyword evidence="2 5" id="KW-0808">Transferase</keyword>
<reference evidence="8" key="2">
    <citation type="submission" date="2025-08" db="UniProtKB">
        <authorList>
            <consortium name="Ensembl"/>
        </authorList>
    </citation>
    <scope>IDENTIFICATION</scope>
</reference>
<organism evidence="8 9">
    <name type="scientific">Ciona intestinalis</name>
    <name type="common">Transparent sea squirt</name>
    <name type="synonym">Ascidia intestinalis</name>
    <dbReference type="NCBI Taxonomy" id="7719"/>
    <lineage>
        <taxon>Eukaryota</taxon>
        <taxon>Metazoa</taxon>
        <taxon>Chordata</taxon>
        <taxon>Tunicata</taxon>
        <taxon>Ascidiacea</taxon>
        <taxon>Phlebobranchia</taxon>
        <taxon>Cionidae</taxon>
        <taxon>Ciona</taxon>
    </lineage>
</organism>
<comment type="similarity">
    <text evidence="1 5">Belongs to the R-transferase family.</text>
</comment>